<organism evidence="2 3">
    <name type="scientific">Penicillium cosmopolitanum</name>
    <dbReference type="NCBI Taxonomy" id="1131564"/>
    <lineage>
        <taxon>Eukaryota</taxon>
        <taxon>Fungi</taxon>
        <taxon>Dikarya</taxon>
        <taxon>Ascomycota</taxon>
        <taxon>Pezizomycotina</taxon>
        <taxon>Eurotiomycetes</taxon>
        <taxon>Eurotiomycetidae</taxon>
        <taxon>Eurotiales</taxon>
        <taxon>Aspergillaceae</taxon>
        <taxon>Penicillium</taxon>
    </lineage>
</organism>
<keyword evidence="3" id="KW-1185">Reference proteome</keyword>
<reference evidence="2" key="2">
    <citation type="journal article" date="2023" name="IMA Fungus">
        <title>Comparative genomic study of the Penicillium genus elucidates a diverse pangenome and 15 lateral gene transfer events.</title>
        <authorList>
            <person name="Petersen C."/>
            <person name="Sorensen T."/>
            <person name="Nielsen M.R."/>
            <person name="Sondergaard T.E."/>
            <person name="Sorensen J.L."/>
            <person name="Fitzpatrick D.A."/>
            <person name="Frisvad J.C."/>
            <person name="Nielsen K.L."/>
        </authorList>
    </citation>
    <scope>NUCLEOTIDE SEQUENCE</scope>
    <source>
        <strain evidence="2">IBT 29677</strain>
    </source>
</reference>
<proteinExistence type="predicted"/>
<evidence type="ECO:0000256" key="1">
    <source>
        <dbReference type="SAM" id="MobiDB-lite"/>
    </source>
</evidence>
<comment type="caution">
    <text evidence="2">The sequence shown here is derived from an EMBL/GenBank/DDBJ whole genome shotgun (WGS) entry which is preliminary data.</text>
</comment>
<evidence type="ECO:0000313" key="3">
    <source>
        <dbReference type="Proteomes" id="UP001147747"/>
    </source>
</evidence>
<dbReference type="Proteomes" id="UP001147747">
    <property type="component" value="Unassembled WGS sequence"/>
</dbReference>
<sequence>MGKLVVKLVGSGIDAINAARNRSSSYSSSRDLTTKRELTADQSGEFVIADDKVAGALIHEGYAELPAPGVPSLHTQYAELPASFSFPDEKYAELPGSETQLHENYAELPSVSYEDINTKKIEELDAVDGYDTKYSPVERDNWDAYSESNYSTDPNRGINQDEAVWTLDETTGYARPPAYEESGIPPSHVSNVPADNKVGEAREKERQEIENMIRDLLNMAGPPNSSTIQIPGPVVIPQRRPGSKFRGFVRAYAPELADCGISQDMFLEFLEEVYESSKISRSLDVIGIATDIVTWVPGKTDVMTETLMKIVAGSIPGSRYAGRDPSFVDSANELIFMPRGLCAMIVEFKDNVFGQQEGLLNPLSQRMGRTIFASEKIDLTESAMTPKSSTDLYEGTTIQKDTCPSSFRPGNMERNSKASGNNVSLQIELPESRPLVFPDLDCAGMGVTERTERTEKTERAGPGGKEKHKMLRAAGGWIGDQYERRKLDSEKANSSRMSYGHSLNCSDPHQNGSTHSAHNGKLISAITGGRLGNKSKPGLIHRAAASIKEAQDAKRATRSIDSIESSNDTIWTRFGKDTRGLGSMKKVLQPNVQYLVIMNMPSQEELQQSATKLEYIMKEKGLPIANGFGQ</sequence>
<dbReference type="PANTHER" id="PTHR38887">
    <property type="entry name" value="CHROMOSOME 21, WHOLE GENOME SHOTGUN SEQUENCE"/>
    <property type="match status" value="1"/>
</dbReference>
<name>A0A9W9W6D6_9EURO</name>
<dbReference type="EMBL" id="JAPZBU010000005">
    <property type="protein sequence ID" value="KAJ5404319.1"/>
    <property type="molecule type" value="Genomic_DNA"/>
</dbReference>
<dbReference type="InterPro" id="IPR053221">
    <property type="entry name" value="Burnettramic_acid_biosynth"/>
</dbReference>
<dbReference type="GeneID" id="81367807"/>
<dbReference type="RefSeq" id="XP_056491561.1">
    <property type="nucleotide sequence ID" value="XM_056628827.1"/>
</dbReference>
<feature type="compositionally biased region" description="Basic and acidic residues" evidence="1">
    <location>
        <begin position="449"/>
        <end position="459"/>
    </location>
</feature>
<dbReference type="OrthoDB" id="3433125at2759"/>
<protein>
    <submittedName>
        <fullName evidence="2">Uncharacterized protein</fullName>
    </submittedName>
</protein>
<evidence type="ECO:0000313" key="2">
    <source>
        <dbReference type="EMBL" id="KAJ5404319.1"/>
    </source>
</evidence>
<dbReference type="PANTHER" id="PTHR38887:SF1">
    <property type="entry name" value="RAS MODIFICATION PROTEIN ERF4"/>
    <property type="match status" value="1"/>
</dbReference>
<reference evidence="2" key="1">
    <citation type="submission" date="2022-12" db="EMBL/GenBank/DDBJ databases">
        <authorList>
            <person name="Petersen C."/>
        </authorList>
    </citation>
    <scope>NUCLEOTIDE SEQUENCE</scope>
    <source>
        <strain evidence="2">IBT 29677</strain>
    </source>
</reference>
<feature type="region of interest" description="Disordered" evidence="1">
    <location>
        <begin position="448"/>
        <end position="467"/>
    </location>
</feature>
<gene>
    <name evidence="2" type="ORF">N7509_004190</name>
</gene>
<accession>A0A9W9W6D6</accession>
<dbReference type="AlphaFoldDB" id="A0A9W9W6D6"/>